<dbReference type="PANTHER" id="PTHR43367:SF1">
    <property type="entry name" value="TWO-COMPONENT RESPONSE REGULATOR-LIKE APRR6-RELATED"/>
    <property type="match status" value="1"/>
</dbReference>
<feature type="domain" description="Response regulatory" evidence="2">
    <location>
        <begin position="5"/>
        <end position="119"/>
    </location>
</feature>
<dbReference type="PANTHER" id="PTHR43367">
    <property type="match status" value="1"/>
</dbReference>
<dbReference type="Pfam" id="PF00072">
    <property type="entry name" value="Response_reg"/>
    <property type="match status" value="1"/>
</dbReference>
<dbReference type="Gene3D" id="1.10.10.10">
    <property type="entry name" value="Winged helix-like DNA-binding domain superfamily/Winged helix DNA-binding domain"/>
    <property type="match status" value="1"/>
</dbReference>
<dbReference type="GO" id="GO:0003723">
    <property type="term" value="F:RNA binding"/>
    <property type="evidence" value="ECO:0007669"/>
    <property type="project" value="InterPro"/>
</dbReference>
<evidence type="ECO:0000259" key="3">
    <source>
        <dbReference type="PROSITE" id="PS50921"/>
    </source>
</evidence>
<dbReference type="PROSITE" id="PS50110">
    <property type="entry name" value="RESPONSE_REGULATORY"/>
    <property type="match status" value="1"/>
</dbReference>
<accession>A0A6B0YTA2</accession>
<dbReference type="PROSITE" id="PS50921">
    <property type="entry name" value="ANTAR"/>
    <property type="match status" value="1"/>
</dbReference>
<proteinExistence type="predicted"/>
<reference evidence="4" key="1">
    <citation type="submission" date="2019-09" db="EMBL/GenBank/DDBJ databases">
        <title>Characterisation of the sponge microbiome using genome-centric metagenomics.</title>
        <authorList>
            <person name="Engelberts J.P."/>
            <person name="Robbins S.J."/>
            <person name="De Goeij J.M."/>
            <person name="Aranda M."/>
            <person name="Bell S.C."/>
            <person name="Webster N.S."/>
        </authorList>
    </citation>
    <scope>NUCLEOTIDE SEQUENCE</scope>
    <source>
        <strain evidence="4">SB0664_bin_27</strain>
    </source>
</reference>
<name>A0A6B0YTA2_9CHLR</name>
<protein>
    <submittedName>
        <fullName evidence="4">Response regulator</fullName>
    </submittedName>
</protein>
<evidence type="ECO:0000259" key="2">
    <source>
        <dbReference type="PROSITE" id="PS50110"/>
    </source>
</evidence>
<dbReference type="SMART" id="SM00448">
    <property type="entry name" value="REC"/>
    <property type="match status" value="1"/>
</dbReference>
<comment type="caution">
    <text evidence="4">The sequence shown here is derived from an EMBL/GenBank/DDBJ whole genome shotgun (WGS) entry which is preliminary data.</text>
</comment>
<dbReference type="InterPro" id="IPR011006">
    <property type="entry name" value="CheY-like_superfamily"/>
</dbReference>
<dbReference type="InterPro" id="IPR036388">
    <property type="entry name" value="WH-like_DNA-bd_sf"/>
</dbReference>
<dbReference type="SMART" id="SM01012">
    <property type="entry name" value="ANTAR"/>
    <property type="match status" value="1"/>
</dbReference>
<dbReference type="SUPFAM" id="SSF52172">
    <property type="entry name" value="CheY-like"/>
    <property type="match status" value="1"/>
</dbReference>
<dbReference type="AlphaFoldDB" id="A0A6B0YTA2"/>
<dbReference type="GO" id="GO:0000160">
    <property type="term" value="P:phosphorelay signal transduction system"/>
    <property type="evidence" value="ECO:0007669"/>
    <property type="project" value="InterPro"/>
</dbReference>
<dbReference type="PIRSF" id="PIRSF036382">
    <property type="entry name" value="RR_antiterm"/>
    <property type="match status" value="1"/>
</dbReference>
<dbReference type="InterPro" id="IPR005561">
    <property type="entry name" value="ANTAR"/>
</dbReference>
<sequence length="193" mass="21684">MERTRIIIADDESLIRMDLREMLTNLGYLVVGEAGDGQSAINLCLELRPDIVIMDIKMPDVDGIEAARVLTQERLAPVLLLSAYSQQELVQRAKEAGVTSYLVKPFRESDLTPAIEVALARFGEFRTLESEIVDLKETLETRKAVERAKGILMQLQNMNEAEAFRRIQKMSMNNRKPMKAVAEAIILAHQAGE</sequence>
<dbReference type="EMBL" id="VXRG01000050">
    <property type="protein sequence ID" value="MXY92962.1"/>
    <property type="molecule type" value="Genomic_DNA"/>
</dbReference>
<evidence type="ECO:0000256" key="1">
    <source>
        <dbReference type="PROSITE-ProRule" id="PRU00169"/>
    </source>
</evidence>
<dbReference type="InterPro" id="IPR001789">
    <property type="entry name" value="Sig_transdc_resp-reg_receiver"/>
</dbReference>
<organism evidence="4">
    <name type="scientific">Caldilineaceae bacterium SB0664_bin_27</name>
    <dbReference type="NCBI Taxonomy" id="2605260"/>
    <lineage>
        <taxon>Bacteria</taxon>
        <taxon>Bacillati</taxon>
        <taxon>Chloroflexota</taxon>
        <taxon>Caldilineae</taxon>
        <taxon>Caldilineales</taxon>
        <taxon>Caldilineaceae</taxon>
    </lineage>
</organism>
<dbReference type="Pfam" id="PF03861">
    <property type="entry name" value="ANTAR"/>
    <property type="match status" value="1"/>
</dbReference>
<gene>
    <name evidence="4" type="ORF">F4Y42_05870</name>
</gene>
<dbReference type="Gene3D" id="3.40.50.2300">
    <property type="match status" value="1"/>
</dbReference>
<evidence type="ECO:0000313" key="4">
    <source>
        <dbReference type="EMBL" id="MXY92962.1"/>
    </source>
</evidence>
<feature type="modified residue" description="4-aspartylphosphate" evidence="1">
    <location>
        <position position="55"/>
    </location>
</feature>
<feature type="domain" description="ANTAR" evidence="3">
    <location>
        <begin position="125"/>
        <end position="186"/>
    </location>
</feature>
<dbReference type="InterPro" id="IPR008327">
    <property type="entry name" value="Sig_transdc_resp-reg_antiterm"/>
</dbReference>
<keyword evidence="1" id="KW-0597">Phosphoprotein</keyword>